<dbReference type="PANTHER" id="PTHR34819:SF3">
    <property type="entry name" value="CELL SURFACE PROTEIN"/>
    <property type="match status" value="1"/>
</dbReference>
<dbReference type="InterPro" id="IPR001434">
    <property type="entry name" value="OmcB-like_DUF11"/>
</dbReference>
<feature type="signal peptide" evidence="2">
    <location>
        <begin position="1"/>
        <end position="22"/>
    </location>
</feature>
<dbReference type="InterPro" id="IPR051172">
    <property type="entry name" value="Chlamydia_OmcB"/>
</dbReference>
<reference evidence="4" key="1">
    <citation type="journal article" date="2014" name="Int. J. Syst. Evol. Microbiol.">
        <title>Complete genome sequence of Corynebacterium casei LMG S-19264T (=DSM 44701T), isolated from a smear-ripened cheese.</title>
        <authorList>
            <consortium name="US DOE Joint Genome Institute (JGI-PGF)"/>
            <person name="Walter F."/>
            <person name="Albersmeier A."/>
            <person name="Kalinowski J."/>
            <person name="Ruckert C."/>
        </authorList>
    </citation>
    <scope>NUCLEOTIDE SEQUENCE</scope>
    <source>
        <strain evidence="4">JCM 14371</strain>
    </source>
</reference>
<evidence type="ECO:0000313" key="4">
    <source>
        <dbReference type="EMBL" id="GGJ70559.1"/>
    </source>
</evidence>
<organism evidence="4 5">
    <name type="scientific">Deinococcus aquiradiocola</name>
    <dbReference type="NCBI Taxonomy" id="393059"/>
    <lineage>
        <taxon>Bacteria</taxon>
        <taxon>Thermotogati</taxon>
        <taxon>Deinococcota</taxon>
        <taxon>Deinococci</taxon>
        <taxon>Deinococcales</taxon>
        <taxon>Deinococcaceae</taxon>
        <taxon>Deinococcus</taxon>
    </lineage>
</organism>
<feature type="chain" id="PRO_5036884320" description="DUF11 domain-containing protein" evidence="2">
    <location>
        <begin position="23"/>
        <end position="762"/>
    </location>
</feature>
<dbReference type="RefSeq" id="WP_188961526.1">
    <property type="nucleotide sequence ID" value="NZ_BMOE01000003.1"/>
</dbReference>
<evidence type="ECO:0000259" key="3">
    <source>
        <dbReference type="Pfam" id="PF01345"/>
    </source>
</evidence>
<accession>A0A917UNJ6</accession>
<comment type="caution">
    <text evidence="4">The sequence shown here is derived from an EMBL/GenBank/DDBJ whole genome shotgun (WGS) entry which is preliminary data.</text>
</comment>
<keyword evidence="2" id="KW-0732">Signal</keyword>
<feature type="domain" description="DUF11" evidence="3">
    <location>
        <begin position="510"/>
        <end position="624"/>
    </location>
</feature>
<dbReference type="Proteomes" id="UP000635726">
    <property type="component" value="Unassembled WGS sequence"/>
</dbReference>
<keyword evidence="5" id="KW-1185">Reference proteome</keyword>
<protein>
    <recommendedName>
        <fullName evidence="3">DUF11 domain-containing protein</fullName>
    </recommendedName>
</protein>
<feature type="region of interest" description="Disordered" evidence="1">
    <location>
        <begin position="485"/>
        <end position="507"/>
    </location>
</feature>
<sequence>MRPRLVRILLLFLLTGLPTAAAVNVCASPGTDGIAAPISGVVNTYYAAPLGSVTAGAGSTSIRVGASSGATTAIAAGDLLLVVQMQDGTIDSSNTGAYGDGVGGDPARGQVSGTAGQYEYVVATGAPDASGNVGLRGAGAGGGLVNTYVNRDATATQGQARYQVVRVPEYATATLGTVTARPWDGTSGGLLAFDVAGTLNLGGGSVSANGAGFRGGGGRGLAGAGTGSVYLNTDYRTPASANLNGSKGEGTAGTPRYVLPSGAIALTDTGVDGYPNGSSGRGAPGNAGGGGTDGNPVANDQNSGGGGGANGGAGGQGGNTWSSNLALGGFGGAAPGVSATRLFLGGGGGAGTRNNGSGIDSSGGTGGGMVLIRANSVTGSGTISANGTTGNTPSNDGAGGGGAGGTVMVTVQTGTLSGLTVSANGGNGGNAYPTGATTAPHGPGGGGGGGVVYTNASGATLTATPGTNGTTTTNLNQYNAQPGTVGTVSPSQLASSVPGTRSGSECPPLLTVAKSTTTPNVGRGGTAAYTVTVSNAQGTARDVALTDTLPGGLTLNSAFTVTLAGGATRTTTSEGTTGTGNVSVSSFRLPQNAAVTVNWTALVPTGAAPATLQNSATATYTATDGSGTASATYTGSSSTAEDVTVRVPVVTLTKTVQNITAGTAAGTTGTGLPGDTLEYCLTYTNTGNGTATSVVLSDTVPTNVNANPSAYGAGLGIQLNGTNLTSASDTDAATLTATALQVTVGTVAAGVTGKACFRTSIR</sequence>
<gene>
    <name evidence="4" type="ORF">GCM10008939_13680</name>
</gene>
<dbReference type="NCBIfam" id="TIGR01451">
    <property type="entry name" value="B_ant_repeat"/>
    <property type="match status" value="2"/>
</dbReference>
<dbReference type="EMBL" id="BMOE01000003">
    <property type="protein sequence ID" value="GGJ70559.1"/>
    <property type="molecule type" value="Genomic_DNA"/>
</dbReference>
<evidence type="ECO:0000313" key="5">
    <source>
        <dbReference type="Proteomes" id="UP000635726"/>
    </source>
</evidence>
<dbReference type="Pfam" id="PF01345">
    <property type="entry name" value="DUF11"/>
    <property type="match status" value="1"/>
</dbReference>
<feature type="compositionally biased region" description="Gly residues" evidence="1">
    <location>
        <begin position="303"/>
        <end position="316"/>
    </location>
</feature>
<dbReference type="AlphaFoldDB" id="A0A917UNJ6"/>
<feature type="compositionally biased region" description="Gly residues" evidence="1">
    <location>
        <begin position="279"/>
        <end position="293"/>
    </location>
</feature>
<evidence type="ECO:0000256" key="1">
    <source>
        <dbReference type="SAM" id="MobiDB-lite"/>
    </source>
</evidence>
<reference evidence="4" key="2">
    <citation type="submission" date="2020-09" db="EMBL/GenBank/DDBJ databases">
        <authorList>
            <person name="Sun Q."/>
            <person name="Ohkuma M."/>
        </authorList>
    </citation>
    <scope>NUCLEOTIDE SEQUENCE</scope>
    <source>
        <strain evidence="4">JCM 14371</strain>
    </source>
</reference>
<name>A0A917UNJ6_9DEIO</name>
<evidence type="ECO:0000256" key="2">
    <source>
        <dbReference type="SAM" id="SignalP"/>
    </source>
</evidence>
<dbReference type="InterPro" id="IPR047589">
    <property type="entry name" value="DUF11_rpt"/>
</dbReference>
<dbReference type="PANTHER" id="PTHR34819">
    <property type="entry name" value="LARGE CYSTEINE-RICH PERIPLASMIC PROTEIN OMCB"/>
    <property type="match status" value="1"/>
</dbReference>
<feature type="region of interest" description="Disordered" evidence="1">
    <location>
        <begin position="269"/>
        <end position="316"/>
    </location>
</feature>
<feature type="compositionally biased region" description="Polar residues" evidence="1">
    <location>
        <begin position="485"/>
        <end position="503"/>
    </location>
</feature>
<proteinExistence type="predicted"/>
<dbReference type="Gene3D" id="2.60.40.740">
    <property type="match status" value="1"/>
</dbReference>